<evidence type="ECO:0000256" key="1">
    <source>
        <dbReference type="ARBA" id="ARBA00022670"/>
    </source>
</evidence>
<organism evidence="6 7">
    <name type="scientific">Staphylotrichum longicolle</name>
    <dbReference type="NCBI Taxonomy" id="669026"/>
    <lineage>
        <taxon>Eukaryota</taxon>
        <taxon>Fungi</taxon>
        <taxon>Dikarya</taxon>
        <taxon>Ascomycota</taxon>
        <taxon>Pezizomycotina</taxon>
        <taxon>Sordariomycetes</taxon>
        <taxon>Sordariomycetidae</taxon>
        <taxon>Sordariales</taxon>
        <taxon>Chaetomiaceae</taxon>
        <taxon>Staphylotrichum</taxon>
    </lineage>
</organism>
<dbReference type="Gene3D" id="1.25.40.20">
    <property type="entry name" value="Ankyrin repeat-containing domain"/>
    <property type="match status" value="1"/>
</dbReference>
<dbReference type="InterPro" id="IPR036770">
    <property type="entry name" value="Ankyrin_rpt-contain_sf"/>
</dbReference>
<dbReference type="CDD" id="cd07491">
    <property type="entry name" value="Peptidases_S8_7"/>
    <property type="match status" value="1"/>
</dbReference>
<evidence type="ECO:0000256" key="3">
    <source>
        <dbReference type="ARBA" id="ARBA00022825"/>
    </source>
</evidence>
<keyword evidence="2" id="KW-0378">Hydrolase</keyword>
<accession>A0AAD4ESD6</accession>
<dbReference type="GO" id="GO:0004252">
    <property type="term" value="F:serine-type endopeptidase activity"/>
    <property type="evidence" value="ECO:0007669"/>
    <property type="project" value="InterPro"/>
</dbReference>
<feature type="region of interest" description="Disordered" evidence="4">
    <location>
        <begin position="306"/>
        <end position="365"/>
    </location>
</feature>
<evidence type="ECO:0000259" key="5">
    <source>
        <dbReference type="Pfam" id="PF00082"/>
    </source>
</evidence>
<sequence length="1021" mass="114040">MASDWEKDSDLEFHDEEVDDFRFDDADDLNTQHGINEEERFNAARMEIKTKRKFIDNGDVDEFLLRYADVAAKSVTKVKPSFLFRMVQKWPNLLQEVNKDEHNPVFMAIRNTLPALVDYMVSACEDKDTLQAALSNKAPGGDTCLHAALKENLSSNTTRLLIQSASDEALAVQNDHGMTPMHYAVSFNQCDVRAELINLFIERDIKALQKSSRTRQTFLDLRATSGRDFQDNAKVFPQGGFVNERVPDGYSRVGFVSSTAEEREKERRKRKAEEARKKAEEGLKKVAEETKSLLVGESSGKLNTAVRTGNASHCHDPAPNTALKRRSTADFNGNHEQKREKEKGLARPSPKPRGSSNGKDRMPGLLRSSDSLLLKLKLHNMRTRSTEMALSFLYDKNLDDVQISFDYDRLPRDMVWNEFVKRFGGDATSGLRFDSVLQYVMFPRVRVTVKGRRADLEREAEGRQFGKLGRKDMEYFFSWLYQKGVRHIIRVSVEDSGDSGETVHSDQAIQTSLEKFVVENLDWKKTDLDPETILSVSSKVEKASPTQYTEKPGVPEVVQDRQLRELTLKWIRALSHLALNVGEAPDAFAGSVEVTKGDWDTGAEGKISLDALHYDTSAPVKASMDIDGWKPQQKFARQNGSFLDNTVDEFLALRQNQGTLEGLENDVVLALIDDGVDMFDTTSPQSNQILEGKSFDFHGGKVRPPFSSAMGHGTVMASMILRVCPMVKVYPIRLKTYQSTEGKGLNIDAGYAAQAIEAALDKNATIISMSWSIPMTEGDSEAKKRRGNSLLISNEHNFLTFFRAVHAVLEKAVLRGVLMFCATPDRGKFTELDYPSGPWREKFFRIGAARADGTVFHWTPEDGITYVVPGVDVIRDQAATGSFSNPLSGQGIPNRMAEFRETGSSVATALAAGLAAMLIYCVKASILVVKTANNSNNPLLVRLPDNAAKDIAHPVEMKRAFRCLGTVTPNNFVQVWNELDKISEQLENLQSPGSSPETKLEATKAFVDFGQRLWSAAKQEH</sequence>
<gene>
    <name evidence="6" type="ORF">NEMBOFW57_009019</name>
</gene>
<protein>
    <recommendedName>
        <fullName evidence="5">Peptidase S8/S53 domain-containing protein</fullName>
    </recommendedName>
</protein>
<keyword evidence="1" id="KW-0645">Protease</keyword>
<dbReference type="InterPro" id="IPR000209">
    <property type="entry name" value="Peptidase_S8/S53_dom"/>
</dbReference>
<dbReference type="SMART" id="SM00248">
    <property type="entry name" value="ANK"/>
    <property type="match status" value="3"/>
</dbReference>
<dbReference type="SUPFAM" id="SSF48403">
    <property type="entry name" value="Ankyrin repeat"/>
    <property type="match status" value="1"/>
</dbReference>
<dbReference type="Pfam" id="PF12796">
    <property type="entry name" value="Ank_2"/>
    <property type="match status" value="1"/>
</dbReference>
<keyword evidence="7" id="KW-1185">Reference proteome</keyword>
<dbReference type="InterPro" id="IPR036852">
    <property type="entry name" value="Peptidase_S8/S53_dom_sf"/>
</dbReference>
<evidence type="ECO:0000256" key="2">
    <source>
        <dbReference type="ARBA" id="ARBA00022801"/>
    </source>
</evidence>
<dbReference type="SUPFAM" id="SSF52743">
    <property type="entry name" value="Subtilisin-like"/>
    <property type="match status" value="1"/>
</dbReference>
<evidence type="ECO:0000256" key="4">
    <source>
        <dbReference type="SAM" id="MobiDB-lite"/>
    </source>
</evidence>
<feature type="compositionally biased region" description="Basic and acidic residues" evidence="4">
    <location>
        <begin position="333"/>
        <end position="345"/>
    </location>
</feature>
<feature type="region of interest" description="Disordered" evidence="4">
    <location>
        <begin position="257"/>
        <end position="283"/>
    </location>
</feature>
<feature type="domain" description="Peptidase S8/S53" evidence="5">
    <location>
        <begin position="665"/>
        <end position="919"/>
    </location>
</feature>
<dbReference type="GO" id="GO:0006508">
    <property type="term" value="P:proteolysis"/>
    <property type="evidence" value="ECO:0007669"/>
    <property type="project" value="UniProtKB-KW"/>
</dbReference>
<keyword evidence="3" id="KW-0720">Serine protease</keyword>
<dbReference type="AlphaFoldDB" id="A0AAD4ESD6"/>
<dbReference type="InterPro" id="IPR002110">
    <property type="entry name" value="Ankyrin_rpt"/>
</dbReference>
<dbReference type="Pfam" id="PF00082">
    <property type="entry name" value="Peptidase_S8"/>
    <property type="match status" value="1"/>
</dbReference>
<evidence type="ECO:0000313" key="7">
    <source>
        <dbReference type="Proteomes" id="UP001197093"/>
    </source>
</evidence>
<dbReference type="Gene3D" id="3.40.50.200">
    <property type="entry name" value="Peptidase S8/S53 domain"/>
    <property type="match status" value="1"/>
</dbReference>
<dbReference type="PRINTS" id="PR00723">
    <property type="entry name" value="SUBTILISIN"/>
</dbReference>
<dbReference type="InterPro" id="IPR015500">
    <property type="entry name" value="Peptidase_S8_subtilisin-rel"/>
</dbReference>
<dbReference type="Proteomes" id="UP001197093">
    <property type="component" value="Unassembled WGS sequence"/>
</dbReference>
<evidence type="ECO:0000313" key="6">
    <source>
        <dbReference type="EMBL" id="KAG7286708.1"/>
    </source>
</evidence>
<proteinExistence type="predicted"/>
<dbReference type="EMBL" id="JAHCVI010000004">
    <property type="protein sequence ID" value="KAG7286708.1"/>
    <property type="molecule type" value="Genomic_DNA"/>
</dbReference>
<feature type="compositionally biased region" description="Basic and acidic residues" evidence="4">
    <location>
        <begin position="260"/>
        <end position="283"/>
    </location>
</feature>
<reference evidence="6" key="1">
    <citation type="submission" date="2023-02" db="EMBL/GenBank/DDBJ databases">
        <authorList>
            <person name="Palmer J.M."/>
        </authorList>
    </citation>
    <scope>NUCLEOTIDE SEQUENCE</scope>
    <source>
        <strain evidence="6">FW57</strain>
    </source>
</reference>
<name>A0AAD4ESD6_9PEZI</name>
<comment type="caution">
    <text evidence="6">The sequence shown here is derived from an EMBL/GenBank/DDBJ whole genome shotgun (WGS) entry which is preliminary data.</text>
</comment>